<keyword evidence="6 7" id="KW-0961">Cell wall biogenesis/degradation</keyword>
<dbReference type="PANTHER" id="PTHR36699:SF1">
    <property type="entry name" value="L,D-TRANSPEPTIDASE YAFK-RELATED"/>
    <property type="match status" value="1"/>
</dbReference>
<protein>
    <submittedName>
        <fullName evidence="9">L,D-transpeptidase family protein</fullName>
    </submittedName>
</protein>
<dbReference type="Gene3D" id="2.40.440.10">
    <property type="entry name" value="L,D-transpeptidase catalytic domain-like"/>
    <property type="match status" value="1"/>
</dbReference>
<sequence length="184" mass="21380">MLYGGDYYLEINKGKRTVRRYPDSLLASIRQYRNRQDSITRAKNVFYRLSRAEKVVVVKSSRKLYVQRDGKNIFTFPVNLGRNPIGHKQREGDGRTPEGRYTLDLKMWTSQYYKNFRISYPDSNDLRTAKRNGYKPGGDIMIHSTSARRSKLKDWTNGCVAISNAHLDTLFNYVAIGTEIEIIK</sequence>
<dbReference type="Proteomes" id="UP000451233">
    <property type="component" value="Unassembled WGS sequence"/>
</dbReference>
<reference evidence="9 10" key="1">
    <citation type="submission" date="2019-11" db="EMBL/GenBank/DDBJ databases">
        <title>Pedobacter sp. HMF7056 Genome sequencing and assembly.</title>
        <authorList>
            <person name="Kang H."/>
            <person name="Kim H."/>
            <person name="Joh K."/>
        </authorList>
    </citation>
    <scope>NUCLEOTIDE SEQUENCE [LARGE SCALE GENOMIC DNA]</scope>
    <source>
        <strain evidence="9 10">HMF7056</strain>
    </source>
</reference>
<dbReference type="GO" id="GO:0016740">
    <property type="term" value="F:transferase activity"/>
    <property type="evidence" value="ECO:0007669"/>
    <property type="project" value="UniProtKB-KW"/>
</dbReference>
<keyword evidence="10" id="KW-1185">Reference proteome</keyword>
<evidence type="ECO:0000313" key="10">
    <source>
        <dbReference type="Proteomes" id="UP000451233"/>
    </source>
</evidence>
<dbReference type="SUPFAM" id="SSF141523">
    <property type="entry name" value="L,D-transpeptidase catalytic domain-like"/>
    <property type="match status" value="1"/>
</dbReference>
<evidence type="ECO:0000256" key="5">
    <source>
        <dbReference type="ARBA" id="ARBA00022984"/>
    </source>
</evidence>
<feature type="active site" description="Proton donor/acceptor" evidence="7">
    <location>
        <position position="143"/>
    </location>
</feature>
<comment type="pathway">
    <text evidence="1 7">Cell wall biogenesis; peptidoglycan biosynthesis.</text>
</comment>
<feature type="domain" description="L,D-TPase catalytic" evidence="8">
    <location>
        <begin position="53"/>
        <end position="183"/>
    </location>
</feature>
<accession>A0A7K1XUB6</accession>
<keyword evidence="4 7" id="KW-0133">Cell shape</keyword>
<name>A0A7K1XUB6_9SPHI</name>
<dbReference type="InterPro" id="IPR038063">
    <property type="entry name" value="Transpep_catalytic_dom"/>
</dbReference>
<comment type="similarity">
    <text evidence="2">Belongs to the YkuD family.</text>
</comment>
<keyword evidence="3" id="KW-0808">Transferase</keyword>
<dbReference type="InterPro" id="IPR005490">
    <property type="entry name" value="LD_TPept_cat_dom"/>
</dbReference>
<comment type="caution">
    <text evidence="9">The sequence shown here is derived from an EMBL/GenBank/DDBJ whole genome shotgun (WGS) entry which is preliminary data.</text>
</comment>
<dbReference type="PROSITE" id="PS52029">
    <property type="entry name" value="LD_TPASE"/>
    <property type="match status" value="1"/>
</dbReference>
<gene>
    <name evidence="9" type="ORF">GS398_04795</name>
</gene>
<feature type="active site" description="Nucleophile" evidence="7">
    <location>
        <position position="159"/>
    </location>
</feature>
<evidence type="ECO:0000256" key="6">
    <source>
        <dbReference type="ARBA" id="ARBA00023316"/>
    </source>
</evidence>
<dbReference type="GO" id="GO:0071555">
    <property type="term" value="P:cell wall organization"/>
    <property type="evidence" value="ECO:0007669"/>
    <property type="project" value="UniProtKB-UniRule"/>
</dbReference>
<organism evidence="9 10">
    <name type="scientific">Hufsiella ginkgonis</name>
    <dbReference type="NCBI Taxonomy" id="2695274"/>
    <lineage>
        <taxon>Bacteria</taxon>
        <taxon>Pseudomonadati</taxon>
        <taxon>Bacteroidota</taxon>
        <taxon>Sphingobacteriia</taxon>
        <taxon>Sphingobacteriales</taxon>
        <taxon>Sphingobacteriaceae</taxon>
        <taxon>Hufsiella</taxon>
    </lineage>
</organism>
<evidence type="ECO:0000256" key="4">
    <source>
        <dbReference type="ARBA" id="ARBA00022960"/>
    </source>
</evidence>
<evidence type="ECO:0000256" key="1">
    <source>
        <dbReference type="ARBA" id="ARBA00004752"/>
    </source>
</evidence>
<dbReference type="Pfam" id="PF03734">
    <property type="entry name" value="YkuD"/>
    <property type="match status" value="1"/>
</dbReference>
<dbReference type="PANTHER" id="PTHR36699">
    <property type="entry name" value="LD-TRANSPEPTIDASE"/>
    <property type="match status" value="1"/>
</dbReference>
<dbReference type="EMBL" id="WVHS01000001">
    <property type="protein sequence ID" value="MXV14605.1"/>
    <property type="molecule type" value="Genomic_DNA"/>
</dbReference>
<evidence type="ECO:0000256" key="3">
    <source>
        <dbReference type="ARBA" id="ARBA00022679"/>
    </source>
</evidence>
<keyword evidence="5 7" id="KW-0573">Peptidoglycan synthesis</keyword>
<dbReference type="GO" id="GO:0008360">
    <property type="term" value="P:regulation of cell shape"/>
    <property type="evidence" value="ECO:0007669"/>
    <property type="project" value="UniProtKB-UniRule"/>
</dbReference>
<proteinExistence type="inferred from homology"/>
<dbReference type="CDD" id="cd16913">
    <property type="entry name" value="YkuD_like"/>
    <property type="match status" value="1"/>
</dbReference>
<dbReference type="GO" id="GO:0004180">
    <property type="term" value="F:carboxypeptidase activity"/>
    <property type="evidence" value="ECO:0007669"/>
    <property type="project" value="UniProtKB-ARBA"/>
</dbReference>
<dbReference type="UniPathway" id="UPA00219"/>
<dbReference type="GO" id="GO:0009252">
    <property type="term" value="P:peptidoglycan biosynthetic process"/>
    <property type="evidence" value="ECO:0007669"/>
    <property type="project" value="UniProtKB-UniPathway"/>
</dbReference>
<evidence type="ECO:0000256" key="2">
    <source>
        <dbReference type="ARBA" id="ARBA00005992"/>
    </source>
</evidence>
<evidence type="ECO:0000259" key="8">
    <source>
        <dbReference type="PROSITE" id="PS52029"/>
    </source>
</evidence>
<evidence type="ECO:0000313" key="9">
    <source>
        <dbReference type="EMBL" id="MXV14605.1"/>
    </source>
</evidence>
<evidence type="ECO:0000256" key="7">
    <source>
        <dbReference type="PROSITE-ProRule" id="PRU01373"/>
    </source>
</evidence>
<dbReference type="AlphaFoldDB" id="A0A7K1XUB6"/>